<gene>
    <name evidence="2" type="ORF">Poli38472_005578</name>
</gene>
<dbReference type="Proteomes" id="UP000794436">
    <property type="component" value="Unassembled WGS sequence"/>
</dbReference>
<feature type="region of interest" description="Disordered" evidence="1">
    <location>
        <begin position="173"/>
        <end position="236"/>
    </location>
</feature>
<dbReference type="AlphaFoldDB" id="A0A8K1CHS5"/>
<protein>
    <submittedName>
        <fullName evidence="2">Uncharacterized protein</fullName>
    </submittedName>
</protein>
<keyword evidence="3" id="KW-1185">Reference proteome</keyword>
<comment type="caution">
    <text evidence="2">The sequence shown here is derived from an EMBL/GenBank/DDBJ whole genome shotgun (WGS) entry which is preliminary data.</text>
</comment>
<accession>A0A8K1CHS5</accession>
<organism evidence="2 3">
    <name type="scientific">Pythium oligandrum</name>
    <name type="common">Mycoparasitic fungus</name>
    <dbReference type="NCBI Taxonomy" id="41045"/>
    <lineage>
        <taxon>Eukaryota</taxon>
        <taxon>Sar</taxon>
        <taxon>Stramenopiles</taxon>
        <taxon>Oomycota</taxon>
        <taxon>Peronosporomycetes</taxon>
        <taxon>Pythiales</taxon>
        <taxon>Pythiaceae</taxon>
        <taxon>Pythium</taxon>
    </lineage>
</organism>
<feature type="region of interest" description="Disordered" evidence="1">
    <location>
        <begin position="47"/>
        <end position="134"/>
    </location>
</feature>
<proteinExistence type="predicted"/>
<sequence length="353" mass="39341">MMMLVRGAERDDMVVAESCPSPRDVDMLLPSVCPEIRRASSFRDETIATRRVATQQSEMEEKGENTNEAKDLETGLQEENVEDEDRGDGEEEDASEIMSFEEYNVADIDSLEIAPSQDFGGDVTRSKREEGSMLGSFQRHTCPWIDFRDGTQFQDDDESEVFDNVIYAPGARMPAGVHKPSQVKKESSFESSTCRSADTSPSGGSKATSPFSTTVNPSTEPKPPSPFTTKATEEPEDVPLWRQRLSVKRDCSFVDGSDFSVMSPRRRCTALVQELSLDCPLSRLASEEKIKLLDDECVPSSPLRQTSEVDDTPVDSTTIEGSPSSFFHRRIKAKRRKVRQLALDGFLQPRPCT</sequence>
<dbReference type="OrthoDB" id="166387at2759"/>
<feature type="compositionally biased region" description="Acidic residues" evidence="1">
    <location>
        <begin position="79"/>
        <end position="95"/>
    </location>
</feature>
<evidence type="ECO:0000256" key="1">
    <source>
        <dbReference type="SAM" id="MobiDB-lite"/>
    </source>
</evidence>
<reference evidence="2" key="1">
    <citation type="submission" date="2019-03" db="EMBL/GenBank/DDBJ databases">
        <title>Long read genome sequence of the mycoparasitic Pythium oligandrum ATCC 38472 isolated from sugarbeet rhizosphere.</title>
        <authorList>
            <person name="Gaulin E."/>
        </authorList>
    </citation>
    <scope>NUCLEOTIDE SEQUENCE</scope>
    <source>
        <strain evidence="2">ATCC 38472_TT</strain>
    </source>
</reference>
<feature type="region of interest" description="Disordered" evidence="1">
    <location>
        <begin position="302"/>
        <end position="321"/>
    </location>
</feature>
<evidence type="ECO:0000313" key="3">
    <source>
        <dbReference type="Proteomes" id="UP000794436"/>
    </source>
</evidence>
<dbReference type="EMBL" id="SPLM01000073">
    <property type="protein sequence ID" value="TMW62960.1"/>
    <property type="molecule type" value="Genomic_DNA"/>
</dbReference>
<name>A0A8K1CHS5_PYTOL</name>
<evidence type="ECO:0000313" key="2">
    <source>
        <dbReference type="EMBL" id="TMW62960.1"/>
    </source>
</evidence>
<feature type="compositionally biased region" description="Polar residues" evidence="1">
    <location>
        <begin position="189"/>
        <end position="219"/>
    </location>
</feature>
<feature type="compositionally biased region" description="Basic and acidic residues" evidence="1">
    <location>
        <begin position="59"/>
        <end position="73"/>
    </location>
</feature>